<protein>
    <submittedName>
        <fullName evidence="8">Efflux ABC transporter, permease protein</fullName>
    </submittedName>
</protein>
<dbReference type="AlphaFoldDB" id="D7WAV4"/>
<dbReference type="EMBL" id="ACLJ02000001">
    <property type="protein sequence ID" value="EFK54985.1"/>
    <property type="molecule type" value="Genomic_DNA"/>
</dbReference>
<organism evidence="8 9">
    <name type="scientific">Corynebacterium genitalium ATCC 33030</name>
    <dbReference type="NCBI Taxonomy" id="585529"/>
    <lineage>
        <taxon>Bacteria</taxon>
        <taxon>Bacillati</taxon>
        <taxon>Actinomycetota</taxon>
        <taxon>Actinomycetes</taxon>
        <taxon>Mycobacteriales</taxon>
        <taxon>Corynebacteriaceae</taxon>
        <taxon>Corynebacterium</taxon>
    </lineage>
</organism>
<dbReference type="RefSeq" id="WP_005286686.1">
    <property type="nucleotide sequence ID" value="NZ_CM000961.1"/>
</dbReference>
<keyword evidence="2" id="KW-1003">Cell membrane</keyword>
<comment type="subcellular location">
    <subcellularLocation>
        <location evidence="1">Cell membrane</location>
        <topology evidence="1">Multi-pass membrane protein</topology>
    </subcellularLocation>
</comment>
<evidence type="ECO:0000256" key="2">
    <source>
        <dbReference type="ARBA" id="ARBA00022475"/>
    </source>
</evidence>
<keyword evidence="5 6" id="KW-0472">Membrane</keyword>
<evidence type="ECO:0000256" key="3">
    <source>
        <dbReference type="ARBA" id="ARBA00022692"/>
    </source>
</evidence>
<evidence type="ECO:0000256" key="6">
    <source>
        <dbReference type="SAM" id="Phobius"/>
    </source>
</evidence>
<evidence type="ECO:0000313" key="9">
    <source>
        <dbReference type="Proteomes" id="UP000004208"/>
    </source>
</evidence>
<evidence type="ECO:0000259" key="7">
    <source>
        <dbReference type="Pfam" id="PF02687"/>
    </source>
</evidence>
<evidence type="ECO:0000313" key="8">
    <source>
        <dbReference type="EMBL" id="EFK54985.1"/>
    </source>
</evidence>
<dbReference type="InterPro" id="IPR003838">
    <property type="entry name" value="ABC3_permease_C"/>
</dbReference>
<proteinExistence type="predicted"/>
<sequence>MQRYVLKMFADGWREWTPAMAVVGVISTMIGLCVHQYAWTMTPQFRDAVAAAGAPLAEYQILSITIYVVIALVSWVALTVVGKASVHASRHTHALWLLLGASPRAVFLSTLYILLIVSFCGAMMGAIASTLLSFWALPAFDGAVSPAVDMPRFTVALWAPLVVVIISVATAIVGGVVPAYRASRIQPGVALRTVQQPDHKSTSSVLRIVSGSFFLLIAVALVAASKLDQQLASAGLAPIINLAFNAGASALIGVYLMCPEIVGFLFRVLHKVFDVTDLVVSALGTRAAAARSRMNVTTIAPLAAGLGGVGLLLCALGSVGAVVQILEPGAETNMTDTWIIIAVVIVSMFATSAAVVALSARGRGHEVALLQSAGMSPRQVIALIGAESFAMSLAATLVAAVPVVVGGVVCAFATATALNGPPVVEWPFKMMSLGMLGAWLLLFLILAIPTIGPLRNGPSAQLRGGGV</sequence>
<feature type="transmembrane region" description="Helical" evidence="6">
    <location>
        <begin position="299"/>
        <end position="326"/>
    </location>
</feature>
<dbReference type="HOGENOM" id="CLU_575783_0_0_11"/>
<evidence type="ECO:0000256" key="5">
    <source>
        <dbReference type="ARBA" id="ARBA00023136"/>
    </source>
</evidence>
<dbReference type="Proteomes" id="UP000004208">
    <property type="component" value="Unassembled WGS sequence"/>
</dbReference>
<feature type="transmembrane region" description="Helical" evidence="6">
    <location>
        <begin position="111"/>
        <end position="137"/>
    </location>
</feature>
<evidence type="ECO:0000256" key="1">
    <source>
        <dbReference type="ARBA" id="ARBA00004651"/>
    </source>
</evidence>
<reference evidence="8" key="1">
    <citation type="submission" date="2010-06" db="EMBL/GenBank/DDBJ databases">
        <authorList>
            <person name="Muzny D."/>
            <person name="Qin X."/>
            <person name="Buhay C."/>
            <person name="Dugan-Rocha S."/>
            <person name="Ding Y."/>
            <person name="Chen G."/>
            <person name="Hawes A."/>
            <person name="Holder M."/>
            <person name="Jhangiani S."/>
            <person name="Johnson A."/>
            <person name="Khan Z."/>
            <person name="Li Z."/>
            <person name="Liu W."/>
            <person name="Liu X."/>
            <person name="Perez L."/>
            <person name="Shen H."/>
            <person name="Wang Q."/>
            <person name="Watt J."/>
            <person name="Xi L."/>
            <person name="Xin Y."/>
            <person name="Zhou J."/>
            <person name="Deng J."/>
            <person name="Jiang H."/>
            <person name="Liu Y."/>
            <person name="Qu J."/>
            <person name="Song X.-Z."/>
            <person name="Zhang L."/>
            <person name="Villasana D."/>
            <person name="Johnson A."/>
            <person name="Liu J."/>
            <person name="Liyanage D."/>
            <person name="Lorensuhewa L."/>
            <person name="Robinson T."/>
            <person name="Song A."/>
            <person name="Song B.-B."/>
            <person name="Dinh H."/>
            <person name="Thornton R."/>
            <person name="Coyle M."/>
            <person name="Francisco L."/>
            <person name="Jackson L."/>
            <person name="Javaid M."/>
            <person name="Korchina V."/>
            <person name="Kovar C."/>
            <person name="Mata R."/>
            <person name="Mathew T."/>
            <person name="Ngo R."/>
            <person name="Nguyen L."/>
            <person name="Nguyen N."/>
            <person name="Okwuonu G."/>
            <person name="Ongeri F."/>
            <person name="Pham C."/>
            <person name="Simmons D."/>
            <person name="Wilczek-Boney K."/>
            <person name="Hale W."/>
            <person name="Jakkamsetti A."/>
            <person name="Pham P."/>
            <person name="Ruth R."/>
            <person name="San Lucas F."/>
            <person name="Warren J."/>
            <person name="Zhang J."/>
            <person name="Zhao Z."/>
            <person name="Zhou C."/>
            <person name="Zhu D."/>
            <person name="Lee S."/>
            <person name="Bess C."/>
            <person name="Blankenburg K."/>
            <person name="Forbes L."/>
            <person name="Fu Q."/>
            <person name="Gubbala S."/>
            <person name="Hirani K."/>
            <person name="Jayaseelan J.C."/>
            <person name="Lara F."/>
            <person name="Munidasa M."/>
            <person name="Palculict T."/>
            <person name="Patil S."/>
            <person name="Pu L.-L."/>
            <person name="Saada N."/>
            <person name="Tang L."/>
            <person name="Weissenberger G."/>
            <person name="Zhu Y."/>
            <person name="Hemphill L."/>
            <person name="Shang Y."/>
            <person name="Youmans B."/>
            <person name="Ayvaz T."/>
            <person name="Ross M."/>
            <person name="Santibanez J."/>
            <person name="Aqrawi P."/>
            <person name="Gross S."/>
            <person name="Joshi V."/>
            <person name="Fowler G."/>
            <person name="Nazareth L."/>
            <person name="Reid J."/>
            <person name="Worley K."/>
            <person name="Petrosino J."/>
            <person name="Highlander S."/>
            <person name="Gibbs R."/>
        </authorList>
    </citation>
    <scope>NUCLEOTIDE SEQUENCE [LARGE SCALE GENOMIC DNA]</scope>
    <source>
        <strain evidence="8">ATCC 33030</strain>
    </source>
</reference>
<dbReference type="Pfam" id="PF02687">
    <property type="entry name" value="FtsX"/>
    <property type="match status" value="1"/>
</dbReference>
<dbReference type="eggNOG" id="COG0577">
    <property type="taxonomic scope" value="Bacteria"/>
</dbReference>
<feature type="transmembrane region" description="Helical" evidence="6">
    <location>
        <begin position="157"/>
        <end position="183"/>
    </location>
</feature>
<dbReference type="OrthoDB" id="3251579at2"/>
<dbReference type="GO" id="GO:0005886">
    <property type="term" value="C:plasma membrane"/>
    <property type="evidence" value="ECO:0007669"/>
    <property type="project" value="UniProtKB-SubCell"/>
</dbReference>
<evidence type="ECO:0000256" key="4">
    <source>
        <dbReference type="ARBA" id="ARBA00022989"/>
    </source>
</evidence>
<feature type="transmembrane region" description="Helical" evidence="6">
    <location>
        <begin position="59"/>
        <end position="81"/>
    </location>
</feature>
<keyword evidence="4 6" id="KW-1133">Transmembrane helix</keyword>
<name>D7WAV4_9CORY</name>
<feature type="domain" description="ABC3 transporter permease C-terminal" evidence="7">
    <location>
        <begin position="65"/>
        <end position="187"/>
    </location>
</feature>
<feature type="transmembrane region" description="Helical" evidence="6">
    <location>
        <begin position="381"/>
        <end position="414"/>
    </location>
</feature>
<feature type="transmembrane region" description="Helical" evidence="6">
    <location>
        <begin position="338"/>
        <end position="360"/>
    </location>
</feature>
<gene>
    <name evidence="8" type="ORF">HMPREF0291_10243</name>
</gene>
<keyword evidence="3 6" id="KW-0812">Transmembrane</keyword>
<feature type="transmembrane region" description="Helical" evidence="6">
    <location>
        <begin position="204"/>
        <end position="224"/>
    </location>
</feature>
<dbReference type="STRING" id="585529.HMPREF0291_10243"/>
<keyword evidence="9" id="KW-1185">Reference proteome</keyword>
<comment type="caution">
    <text evidence="8">The sequence shown here is derived from an EMBL/GenBank/DDBJ whole genome shotgun (WGS) entry which is preliminary data.</text>
</comment>
<accession>D7WAV4</accession>
<feature type="transmembrane region" description="Helical" evidence="6">
    <location>
        <begin position="20"/>
        <end position="39"/>
    </location>
</feature>
<feature type="transmembrane region" description="Helical" evidence="6">
    <location>
        <begin position="236"/>
        <end position="258"/>
    </location>
</feature>
<feature type="transmembrane region" description="Helical" evidence="6">
    <location>
        <begin position="434"/>
        <end position="454"/>
    </location>
</feature>